<reference evidence="2 3" key="1">
    <citation type="submission" date="2018-05" db="EMBL/GenBank/DDBJ databases">
        <title>Genomic Encyclopedia of Archaeal and Bacterial Type Strains, Phase II (KMG-II): from individual species to whole genera.</title>
        <authorList>
            <person name="Goeker M."/>
        </authorList>
    </citation>
    <scope>NUCLEOTIDE SEQUENCE [LARGE SCALE GENOMIC DNA]</scope>
    <source>
        <strain evidence="2 3">DSM 45184</strain>
    </source>
</reference>
<dbReference type="Proteomes" id="UP000245697">
    <property type="component" value="Unassembled WGS sequence"/>
</dbReference>
<name>A0A316FDG5_9ACTN</name>
<protein>
    <submittedName>
        <fullName evidence="2">Pimeloyl-ACP methyl ester carboxylesterase</fullName>
    </submittedName>
</protein>
<gene>
    <name evidence="2" type="ORF">BC793_10832</name>
</gene>
<evidence type="ECO:0000313" key="3">
    <source>
        <dbReference type="Proteomes" id="UP000245697"/>
    </source>
</evidence>
<dbReference type="GO" id="GO:0016020">
    <property type="term" value="C:membrane"/>
    <property type="evidence" value="ECO:0007669"/>
    <property type="project" value="TreeGrafter"/>
</dbReference>
<accession>A0A316FDG5</accession>
<feature type="domain" description="AB hydrolase-1" evidence="1">
    <location>
        <begin position="29"/>
        <end position="253"/>
    </location>
</feature>
<dbReference type="PANTHER" id="PTHR43798:SF33">
    <property type="entry name" value="HYDROLASE, PUTATIVE (AFU_ORTHOLOGUE AFUA_2G14860)-RELATED"/>
    <property type="match status" value="1"/>
</dbReference>
<dbReference type="PANTHER" id="PTHR43798">
    <property type="entry name" value="MONOACYLGLYCEROL LIPASE"/>
    <property type="match status" value="1"/>
</dbReference>
<evidence type="ECO:0000313" key="2">
    <source>
        <dbReference type="EMBL" id="PWK46918.1"/>
    </source>
</evidence>
<comment type="caution">
    <text evidence="2">The sequence shown here is derived from an EMBL/GenBank/DDBJ whole genome shotgun (WGS) entry which is preliminary data.</text>
</comment>
<sequence length="266" mass="28769">MERSFQKKVQVSGSWVTVEVYGDPDEPAVVMIPGAMSDAAAWAGVARRLEGWRTVAIVNRRGRQPSGPLTDRYGLASEVEDAAAVLRGFTDVHTLFGWSYGGLIALHLADTLPVPHLIAYEPVMAPFGASALPDLKQAQEDADLDAGVTVALQQVTGMNDETVRALRAEEATWSELRRLSAPVYDETLAVNQAPQPAKLAMRAVRVDLVVGEHNRARSPYGSSFDDVARHVPGATVHELSAQGHLAHLEAPDHLAELINRLRVFAA</sequence>
<dbReference type="SUPFAM" id="SSF53474">
    <property type="entry name" value="alpha/beta-Hydrolases"/>
    <property type="match status" value="1"/>
</dbReference>
<dbReference type="InterPro" id="IPR050266">
    <property type="entry name" value="AB_hydrolase_sf"/>
</dbReference>
<dbReference type="RefSeq" id="WP_109594113.1">
    <property type="nucleotide sequence ID" value="NZ_BONA01000049.1"/>
</dbReference>
<dbReference type="AlphaFoldDB" id="A0A316FDG5"/>
<dbReference type="InterPro" id="IPR029058">
    <property type="entry name" value="AB_hydrolase_fold"/>
</dbReference>
<evidence type="ECO:0000259" key="1">
    <source>
        <dbReference type="Pfam" id="PF12697"/>
    </source>
</evidence>
<keyword evidence="3" id="KW-1185">Reference proteome</keyword>
<dbReference type="GO" id="GO:0003824">
    <property type="term" value="F:catalytic activity"/>
    <property type="evidence" value="ECO:0007669"/>
    <property type="project" value="UniProtKB-ARBA"/>
</dbReference>
<dbReference type="OrthoDB" id="3210164at2"/>
<dbReference type="EMBL" id="QGGR01000008">
    <property type="protein sequence ID" value="PWK46918.1"/>
    <property type="molecule type" value="Genomic_DNA"/>
</dbReference>
<dbReference type="Pfam" id="PF12697">
    <property type="entry name" value="Abhydrolase_6"/>
    <property type="match status" value="1"/>
</dbReference>
<proteinExistence type="predicted"/>
<dbReference type="Gene3D" id="3.40.50.1820">
    <property type="entry name" value="alpha/beta hydrolase"/>
    <property type="match status" value="1"/>
</dbReference>
<dbReference type="InterPro" id="IPR000073">
    <property type="entry name" value="AB_hydrolase_1"/>
</dbReference>
<organism evidence="2 3">
    <name type="scientific">Actinoplanes xinjiangensis</name>
    <dbReference type="NCBI Taxonomy" id="512350"/>
    <lineage>
        <taxon>Bacteria</taxon>
        <taxon>Bacillati</taxon>
        <taxon>Actinomycetota</taxon>
        <taxon>Actinomycetes</taxon>
        <taxon>Micromonosporales</taxon>
        <taxon>Micromonosporaceae</taxon>
        <taxon>Actinoplanes</taxon>
    </lineage>
</organism>